<feature type="region of interest" description="Disordered" evidence="1">
    <location>
        <begin position="117"/>
        <end position="137"/>
    </location>
</feature>
<name>A0A7S0ZLD6_9RHOD</name>
<dbReference type="AlphaFoldDB" id="A0A7S0ZLD6"/>
<proteinExistence type="predicted"/>
<gene>
    <name evidence="2" type="ORF">TOLI1172_LOCUS9282</name>
</gene>
<feature type="compositionally biased region" description="Basic and acidic residues" evidence="1">
    <location>
        <begin position="66"/>
        <end position="79"/>
    </location>
</feature>
<feature type="region of interest" description="Disordered" evidence="1">
    <location>
        <begin position="1"/>
        <end position="79"/>
    </location>
</feature>
<sequence>MKNFGGGLKVRGAQFESERRKHKQKLNDKKQWQQSRRMKDYKQLQKALDSDGHRSQLDGIVNGKSTESESKKGGHEKKKSVYEVLKEEADKAREENEKLKSIKMKEIEMKEKQKIIVKKRRAKDARNMRKVNSKGQPIMAAQVNKILRKLKQN</sequence>
<dbReference type="Pfam" id="PF08524">
    <property type="entry name" value="rRNA_processing"/>
    <property type="match status" value="1"/>
</dbReference>
<dbReference type="InterPro" id="IPR013730">
    <property type="entry name" value="Fyv7/TAP26"/>
</dbReference>
<evidence type="ECO:0000256" key="1">
    <source>
        <dbReference type="SAM" id="MobiDB-lite"/>
    </source>
</evidence>
<dbReference type="EMBL" id="HBFP01012856">
    <property type="protein sequence ID" value="CAD8824883.1"/>
    <property type="molecule type" value="Transcribed_RNA"/>
</dbReference>
<organism evidence="2">
    <name type="scientific">Timspurckia oligopyrenoides</name>
    <dbReference type="NCBI Taxonomy" id="708627"/>
    <lineage>
        <taxon>Eukaryota</taxon>
        <taxon>Rhodophyta</taxon>
        <taxon>Bangiophyceae</taxon>
        <taxon>Porphyridiales</taxon>
        <taxon>Porphyridiaceae</taxon>
        <taxon>Timspurckia</taxon>
    </lineage>
</organism>
<reference evidence="2" key="1">
    <citation type="submission" date="2021-01" db="EMBL/GenBank/DDBJ databases">
        <authorList>
            <person name="Corre E."/>
            <person name="Pelletier E."/>
            <person name="Niang G."/>
            <person name="Scheremetjew M."/>
            <person name="Finn R."/>
            <person name="Kale V."/>
            <person name="Holt S."/>
            <person name="Cochrane G."/>
            <person name="Meng A."/>
            <person name="Brown T."/>
            <person name="Cohen L."/>
        </authorList>
    </citation>
    <scope>NUCLEOTIDE SEQUENCE</scope>
    <source>
        <strain evidence="2">CCMP3278</strain>
    </source>
</reference>
<feature type="compositionally biased region" description="Basic and acidic residues" evidence="1">
    <location>
        <begin position="25"/>
        <end position="56"/>
    </location>
</feature>
<protein>
    <submittedName>
        <fullName evidence="2">Uncharacterized protein</fullName>
    </submittedName>
</protein>
<feature type="compositionally biased region" description="Basic residues" evidence="1">
    <location>
        <begin position="117"/>
        <end position="132"/>
    </location>
</feature>
<evidence type="ECO:0000313" key="2">
    <source>
        <dbReference type="EMBL" id="CAD8824883.1"/>
    </source>
</evidence>
<accession>A0A7S0ZLD6</accession>